<sequence>MNWAEYVNNVPQTLDERRIEKSVQYKKEKRNEYERKKRASKKVVQQLLEGKTS</sequence>
<evidence type="ECO:0000256" key="1">
    <source>
        <dbReference type="SAM" id="MobiDB-lite"/>
    </source>
</evidence>
<feature type="compositionally biased region" description="Basic and acidic residues" evidence="1">
    <location>
        <begin position="25"/>
        <end position="35"/>
    </location>
</feature>
<feature type="region of interest" description="Disordered" evidence="1">
    <location>
        <begin position="25"/>
        <end position="53"/>
    </location>
</feature>
<dbReference type="EMBL" id="LR798211">
    <property type="protein sequence ID" value="CAB5187160.1"/>
    <property type="molecule type" value="Genomic_DNA"/>
</dbReference>
<accession>A0A6J7WAL3</accession>
<protein>
    <submittedName>
        <fullName evidence="2">Uncharacterized protein</fullName>
    </submittedName>
</protein>
<gene>
    <name evidence="2" type="ORF">UFOVP161_11</name>
</gene>
<organism evidence="2">
    <name type="scientific">uncultured Caudovirales phage</name>
    <dbReference type="NCBI Taxonomy" id="2100421"/>
    <lineage>
        <taxon>Viruses</taxon>
        <taxon>Duplodnaviria</taxon>
        <taxon>Heunggongvirae</taxon>
        <taxon>Uroviricota</taxon>
        <taxon>Caudoviricetes</taxon>
        <taxon>Peduoviridae</taxon>
        <taxon>Maltschvirus</taxon>
        <taxon>Maltschvirus maltsch</taxon>
    </lineage>
</organism>
<reference evidence="2" key="1">
    <citation type="submission" date="2020-05" db="EMBL/GenBank/DDBJ databases">
        <authorList>
            <person name="Chiriac C."/>
            <person name="Salcher M."/>
            <person name="Ghai R."/>
            <person name="Kavagutti S V."/>
        </authorList>
    </citation>
    <scope>NUCLEOTIDE SEQUENCE</scope>
</reference>
<evidence type="ECO:0000313" key="2">
    <source>
        <dbReference type="EMBL" id="CAB5187160.1"/>
    </source>
</evidence>
<name>A0A6J7WAL3_9CAUD</name>
<proteinExistence type="predicted"/>